<dbReference type="Proteomes" id="UP001171620">
    <property type="component" value="Unassembled WGS sequence"/>
</dbReference>
<dbReference type="EMBL" id="JAUJRV010000005">
    <property type="protein sequence ID" value="MDN7795111.1"/>
    <property type="molecule type" value="Genomic_DNA"/>
</dbReference>
<gene>
    <name evidence="1" type="ORF">QZM33_09115</name>
</gene>
<evidence type="ECO:0000313" key="1">
    <source>
        <dbReference type="EMBL" id="MDN7795111.1"/>
    </source>
</evidence>
<dbReference type="RefSeq" id="WP_198108707.1">
    <property type="nucleotide sequence ID" value="NZ_JAEDWX010000012.1"/>
</dbReference>
<proteinExistence type="predicted"/>
<dbReference type="AlphaFoldDB" id="A0AAW7SX25"/>
<protein>
    <submittedName>
        <fullName evidence="1">Uncharacterized protein</fullName>
    </submittedName>
</protein>
<organism evidence="1 2">
    <name type="scientific">Burkholderia vietnamiensis</name>
    <dbReference type="NCBI Taxonomy" id="60552"/>
    <lineage>
        <taxon>Bacteria</taxon>
        <taxon>Pseudomonadati</taxon>
        <taxon>Pseudomonadota</taxon>
        <taxon>Betaproteobacteria</taxon>
        <taxon>Burkholderiales</taxon>
        <taxon>Burkholderiaceae</taxon>
        <taxon>Burkholderia</taxon>
        <taxon>Burkholderia cepacia complex</taxon>
    </lineage>
</organism>
<comment type="caution">
    <text evidence="1">The sequence shown here is derived from an EMBL/GenBank/DDBJ whole genome shotgun (WGS) entry which is preliminary data.</text>
</comment>
<sequence>MSEFVHSDEYAENISIGVTRCLSRFGQSRAPKKRLAVWHLWLSIFDRRFGRIVTTIACLEFSQVQRLPGKAEVNHDTRLHI</sequence>
<accession>A0AAW7SX25</accession>
<reference evidence="1" key="1">
    <citation type="submission" date="2023-07" db="EMBL/GenBank/DDBJ databases">
        <title>A collection of bacterial strains from the Burkholderia cepacia Research Laboratory and Repository.</title>
        <authorList>
            <person name="Lipuma J."/>
            <person name="Spilker T."/>
            <person name="Caverly L."/>
        </authorList>
    </citation>
    <scope>NUCLEOTIDE SEQUENCE</scope>
    <source>
        <strain evidence="1">AU44268</strain>
    </source>
</reference>
<name>A0AAW7SX25_BURVI</name>
<evidence type="ECO:0000313" key="2">
    <source>
        <dbReference type="Proteomes" id="UP001171620"/>
    </source>
</evidence>